<feature type="transmembrane region" description="Helical" evidence="1">
    <location>
        <begin position="374"/>
        <end position="396"/>
    </location>
</feature>
<keyword evidence="3" id="KW-1185">Reference proteome</keyword>
<feature type="transmembrane region" description="Helical" evidence="1">
    <location>
        <begin position="402"/>
        <end position="426"/>
    </location>
</feature>
<feature type="transmembrane region" description="Helical" evidence="1">
    <location>
        <begin position="92"/>
        <end position="112"/>
    </location>
</feature>
<sequence length="442" mass="45608">MLTGVPLAGAERRLVAAPVPLLAVAAIGVALTAGWLLLALWPDAALTVTTGPGPGLAALHLLTLGVLVLTVVLVVPQILPVVTMVTAPPLPLLLPVYVAVVGGTVALATGFASGQTLWIAAGALCAAGGIGLFTLIWASLLWKARRSGMGDLLLANTLSLACLLLIATLGALLSADYHWAFLGGFLSSIPGVDHTALAWTHAILAIHGVMGLLVMGYSTVLVPMLAVAEPQGRQANRGWILLYAAGILTAAAAAALGLDLPGWLGWAAAVIAVAGFLRGMVMVLKRRLRKALGPSFWLIRLSWGLWATGLLAGAGMRLGWLPPELAGTLLLPGWLLTLLLGILQRIIPFLASMHSVRCCARPIPLPRLENRREAMGLSLCHVAALLLLTGGVATGLPLLIRAAAVAGALSGGALLIFAAGVLNRLLTHRRTVGPRRPPSPAV</sequence>
<dbReference type="AlphaFoldDB" id="A0A7W9ZEX2"/>
<keyword evidence="1" id="KW-0472">Membrane</keyword>
<organism evidence="2 3">
    <name type="scientific">Novispirillum itersonii</name>
    <name type="common">Aquaspirillum itersonii</name>
    <dbReference type="NCBI Taxonomy" id="189"/>
    <lineage>
        <taxon>Bacteria</taxon>
        <taxon>Pseudomonadati</taxon>
        <taxon>Pseudomonadota</taxon>
        <taxon>Alphaproteobacteria</taxon>
        <taxon>Rhodospirillales</taxon>
        <taxon>Novispirillaceae</taxon>
        <taxon>Novispirillum</taxon>
    </lineage>
</organism>
<name>A0A7W9ZEX2_NOVIT</name>
<feature type="transmembrane region" description="Helical" evidence="1">
    <location>
        <begin position="61"/>
        <end position="85"/>
    </location>
</feature>
<reference evidence="2 3" key="1">
    <citation type="submission" date="2020-08" db="EMBL/GenBank/DDBJ databases">
        <title>Genomic Encyclopedia of Type Strains, Phase IV (KMG-IV): sequencing the most valuable type-strain genomes for metagenomic binning, comparative biology and taxonomic classification.</title>
        <authorList>
            <person name="Goeker M."/>
        </authorList>
    </citation>
    <scope>NUCLEOTIDE SEQUENCE [LARGE SCALE GENOMIC DNA]</scope>
    <source>
        <strain evidence="2 3">DSM 11590</strain>
    </source>
</reference>
<accession>A0A7W9ZEX2</accession>
<dbReference type="EMBL" id="JACIIX010000002">
    <property type="protein sequence ID" value="MBB6209337.1"/>
    <property type="molecule type" value="Genomic_DNA"/>
</dbReference>
<keyword evidence="1" id="KW-0812">Transmembrane</keyword>
<feature type="transmembrane region" description="Helical" evidence="1">
    <location>
        <begin position="239"/>
        <end position="257"/>
    </location>
</feature>
<evidence type="ECO:0000313" key="2">
    <source>
        <dbReference type="EMBL" id="MBB6209337.1"/>
    </source>
</evidence>
<proteinExistence type="predicted"/>
<feature type="transmembrane region" description="Helical" evidence="1">
    <location>
        <begin position="21"/>
        <end position="41"/>
    </location>
</feature>
<evidence type="ECO:0008006" key="4">
    <source>
        <dbReference type="Google" id="ProtNLM"/>
    </source>
</evidence>
<gene>
    <name evidence="2" type="ORF">FHS48_000739</name>
</gene>
<dbReference type="Proteomes" id="UP000544872">
    <property type="component" value="Unassembled WGS sequence"/>
</dbReference>
<dbReference type="RefSeq" id="WP_184261540.1">
    <property type="nucleotide sequence ID" value="NZ_JACIIX010000002.1"/>
</dbReference>
<feature type="transmembrane region" description="Helical" evidence="1">
    <location>
        <begin position="334"/>
        <end position="353"/>
    </location>
</feature>
<protein>
    <recommendedName>
        <fullName evidence="4">Cytochrome C oxidase subunit I</fullName>
    </recommendedName>
</protein>
<feature type="transmembrane region" description="Helical" evidence="1">
    <location>
        <begin position="263"/>
        <end position="284"/>
    </location>
</feature>
<evidence type="ECO:0000313" key="3">
    <source>
        <dbReference type="Proteomes" id="UP000544872"/>
    </source>
</evidence>
<keyword evidence="1" id="KW-1133">Transmembrane helix</keyword>
<feature type="transmembrane region" description="Helical" evidence="1">
    <location>
        <begin position="118"/>
        <end position="141"/>
    </location>
</feature>
<feature type="transmembrane region" description="Helical" evidence="1">
    <location>
        <begin position="199"/>
        <end position="227"/>
    </location>
</feature>
<evidence type="ECO:0000256" key="1">
    <source>
        <dbReference type="SAM" id="Phobius"/>
    </source>
</evidence>
<feature type="transmembrane region" description="Helical" evidence="1">
    <location>
        <begin position="296"/>
        <end position="314"/>
    </location>
</feature>
<feature type="transmembrane region" description="Helical" evidence="1">
    <location>
        <begin position="153"/>
        <end position="179"/>
    </location>
</feature>
<comment type="caution">
    <text evidence="2">The sequence shown here is derived from an EMBL/GenBank/DDBJ whole genome shotgun (WGS) entry which is preliminary data.</text>
</comment>